<feature type="domain" description="Tyrosine specific protein phosphatases" evidence="19">
    <location>
        <begin position="93"/>
        <end position="160"/>
    </location>
</feature>
<evidence type="ECO:0000256" key="5">
    <source>
        <dbReference type="ARBA" id="ARBA00022481"/>
    </source>
</evidence>
<evidence type="ECO:0000313" key="22">
    <source>
        <dbReference type="Proteomes" id="UP000663829"/>
    </source>
</evidence>
<dbReference type="InterPro" id="IPR000387">
    <property type="entry name" value="Tyr_Pase_dom"/>
</dbReference>
<evidence type="ECO:0000256" key="9">
    <source>
        <dbReference type="ARBA" id="ARBA00023136"/>
    </source>
</evidence>
<dbReference type="InterPro" id="IPR016130">
    <property type="entry name" value="Tyr_Pase_AS"/>
</dbReference>
<keyword evidence="7" id="KW-0378">Hydrolase</keyword>
<keyword evidence="5" id="KW-0488">Methylation</keyword>
<comment type="function">
    <text evidence="14">Protein tyrosine phosphatase which stimulates progression from G1 into S phase during mitosis. Enhances cell proliferation, cell motility and invasive activity, and promotes cancer metastasis. May be involved in the progression of cardiac hypertrophy by inhibiting intracellular calcium mobilization in response to angiotensin II.</text>
</comment>
<dbReference type="InterPro" id="IPR050561">
    <property type="entry name" value="PTP"/>
</dbReference>
<evidence type="ECO:0000256" key="11">
    <source>
        <dbReference type="ARBA" id="ARBA00023288"/>
    </source>
</evidence>
<evidence type="ECO:0000256" key="8">
    <source>
        <dbReference type="ARBA" id="ARBA00022912"/>
    </source>
</evidence>
<evidence type="ECO:0000256" key="12">
    <source>
        <dbReference type="ARBA" id="ARBA00023289"/>
    </source>
</evidence>
<dbReference type="GO" id="GO:0005769">
    <property type="term" value="C:early endosome"/>
    <property type="evidence" value="ECO:0007669"/>
    <property type="project" value="UniProtKB-SubCell"/>
</dbReference>
<evidence type="ECO:0000313" key="21">
    <source>
        <dbReference type="EMBL" id="CAF3546532.1"/>
    </source>
</evidence>
<proteinExistence type="predicted"/>
<dbReference type="Proteomes" id="UP000663829">
    <property type="component" value="Unassembled WGS sequence"/>
</dbReference>
<dbReference type="PROSITE" id="PS00383">
    <property type="entry name" value="TYR_PHOSPHATASE_1"/>
    <property type="match status" value="1"/>
</dbReference>
<evidence type="ECO:0000259" key="19">
    <source>
        <dbReference type="PROSITE" id="PS50056"/>
    </source>
</evidence>
<dbReference type="GO" id="GO:0043542">
    <property type="term" value="P:endothelial cell migration"/>
    <property type="evidence" value="ECO:0007669"/>
    <property type="project" value="UniProtKB-ARBA"/>
</dbReference>
<dbReference type="PANTHER" id="PTHR23339">
    <property type="entry name" value="TYROSINE SPECIFIC PROTEIN PHOSPHATASE AND DUAL SPECIFICITY PROTEIN PHOSPHATASE"/>
    <property type="match status" value="1"/>
</dbReference>
<keyword evidence="10" id="KW-1015">Disulfide bond</keyword>
<sequence>MTIPFDTVQMPVKRFLNPTHTEIKYKQLGFLITDCPDDDLMVNYIEAYQKFGVTAVVRVCEQSYDKTPITDAGIKFYDLVFPDGTTPDITVREKWLNIIKEDIRENPNNSCIAIHCVHGLGRSPVMVALALREAGMSKQDSIDLIKAKRRGSFNLRQLEFLQKYRPNHRLATNKQTTCTIM</sequence>
<evidence type="ECO:0000256" key="4">
    <source>
        <dbReference type="ARBA" id="ARBA00022475"/>
    </source>
</evidence>
<dbReference type="AlphaFoldDB" id="A0A813QCX7"/>
<keyword evidence="22" id="KW-1185">Reference proteome</keyword>
<reference evidence="20" key="1">
    <citation type="submission" date="2021-02" db="EMBL/GenBank/DDBJ databases">
        <authorList>
            <person name="Nowell W R."/>
        </authorList>
    </citation>
    <scope>NUCLEOTIDE SEQUENCE</scope>
</reference>
<dbReference type="InterPro" id="IPR020422">
    <property type="entry name" value="TYR_PHOSPHATASE_DUAL_dom"/>
</dbReference>
<dbReference type="InterPro" id="IPR029021">
    <property type="entry name" value="Prot-tyrosine_phosphatase-like"/>
</dbReference>
<dbReference type="OrthoDB" id="5632at2759"/>
<dbReference type="Pfam" id="PF22785">
    <property type="entry name" value="Tc-R-P"/>
    <property type="match status" value="1"/>
</dbReference>
<comment type="subunit">
    <text evidence="15">Interacts with tubulin.</text>
</comment>
<dbReference type="SUPFAM" id="SSF52799">
    <property type="entry name" value="(Phosphotyrosine protein) phosphatases II"/>
    <property type="match status" value="1"/>
</dbReference>
<organism evidence="20 22">
    <name type="scientific">Didymodactylos carnosus</name>
    <dbReference type="NCBI Taxonomy" id="1234261"/>
    <lineage>
        <taxon>Eukaryota</taxon>
        <taxon>Metazoa</taxon>
        <taxon>Spiralia</taxon>
        <taxon>Gnathifera</taxon>
        <taxon>Rotifera</taxon>
        <taxon>Eurotatoria</taxon>
        <taxon>Bdelloidea</taxon>
        <taxon>Philodinida</taxon>
        <taxon>Philodinidae</taxon>
        <taxon>Didymodactylos</taxon>
    </lineage>
</organism>
<dbReference type="GO" id="GO:0009966">
    <property type="term" value="P:regulation of signal transduction"/>
    <property type="evidence" value="ECO:0007669"/>
    <property type="project" value="UniProtKB-ARBA"/>
</dbReference>
<evidence type="ECO:0000256" key="16">
    <source>
        <dbReference type="ARBA" id="ARBA00069015"/>
    </source>
</evidence>
<evidence type="ECO:0000259" key="18">
    <source>
        <dbReference type="PROSITE" id="PS50054"/>
    </source>
</evidence>
<evidence type="ECO:0000256" key="1">
    <source>
        <dbReference type="ARBA" id="ARBA00004236"/>
    </source>
</evidence>
<accession>A0A813QCX7</accession>
<dbReference type="PROSITE" id="PS50056">
    <property type="entry name" value="TYR_PHOSPHATASE_2"/>
    <property type="match status" value="1"/>
</dbReference>
<feature type="domain" description="Tyrosine-protein phosphatase" evidence="18">
    <location>
        <begin position="17"/>
        <end position="173"/>
    </location>
</feature>
<protein>
    <recommendedName>
        <fullName evidence="16">Protein tyrosine phosphatase type IVA 3</fullName>
        <ecNumber evidence="3">3.1.3.48</ecNumber>
    </recommendedName>
    <alternativeName>
        <fullName evidence="17">Protein-tyrosine phosphatase 4a3</fullName>
    </alternativeName>
</protein>
<dbReference type="Gene3D" id="3.90.190.10">
    <property type="entry name" value="Protein tyrosine phosphatase superfamily"/>
    <property type="match status" value="1"/>
</dbReference>
<keyword evidence="8" id="KW-0904">Protein phosphatase</keyword>
<evidence type="ECO:0000256" key="2">
    <source>
        <dbReference type="ARBA" id="ARBA00004412"/>
    </source>
</evidence>
<evidence type="ECO:0000256" key="7">
    <source>
        <dbReference type="ARBA" id="ARBA00022801"/>
    </source>
</evidence>
<dbReference type="EMBL" id="CAJOBC010000155">
    <property type="protein sequence ID" value="CAF3546532.1"/>
    <property type="molecule type" value="Genomic_DNA"/>
</dbReference>
<gene>
    <name evidence="20" type="ORF">GPM918_LOCUS1613</name>
    <name evidence="21" type="ORF">SRO942_LOCUS1613</name>
</gene>
<keyword evidence="4" id="KW-1003">Cell membrane</keyword>
<evidence type="ECO:0000256" key="3">
    <source>
        <dbReference type="ARBA" id="ARBA00013064"/>
    </source>
</evidence>
<dbReference type="FunFam" id="3.90.190.10:FF:000105">
    <property type="entry name" value="Protein tyrosine phosphatase type IVA 3"/>
    <property type="match status" value="1"/>
</dbReference>
<evidence type="ECO:0000256" key="10">
    <source>
        <dbReference type="ARBA" id="ARBA00023157"/>
    </source>
</evidence>
<dbReference type="GO" id="GO:0005886">
    <property type="term" value="C:plasma membrane"/>
    <property type="evidence" value="ECO:0007669"/>
    <property type="project" value="UniProtKB-SubCell"/>
</dbReference>
<evidence type="ECO:0000256" key="13">
    <source>
        <dbReference type="ARBA" id="ARBA00051722"/>
    </source>
</evidence>
<evidence type="ECO:0000313" key="20">
    <source>
        <dbReference type="EMBL" id="CAF0765266.1"/>
    </source>
</evidence>
<keyword evidence="12" id="KW-0636">Prenylation</keyword>
<comment type="caution">
    <text evidence="20">The sequence shown here is derived from an EMBL/GenBank/DDBJ whole genome shotgun (WGS) entry which is preliminary data.</text>
</comment>
<keyword evidence="11" id="KW-0449">Lipoprotein</keyword>
<evidence type="ECO:0000256" key="6">
    <source>
        <dbReference type="ARBA" id="ARBA00022753"/>
    </source>
</evidence>
<evidence type="ECO:0000256" key="15">
    <source>
        <dbReference type="ARBA" id="ARBA00064590"/>
    </source>
</evidence>
<dbReference type="PROSITE" id="PS50054">
    <property type="entry name" value="TYR_PHOSPHATASE_DUAL"/>
    <property type="match status" value="1"/>
</dbReference>
<evidence type="ECO:0000256" key="17">
    <source>
        <dbReference type="ARBA" id="ARBA00082375"/>
    </source>
</evidence>
<name>A0A813QCX7_9BILA</name>
<dbReference type="EMBL" id="CAJNOQ010000155">
    <property type="protein sequence ID" value="CAF0765266.1"/>
    <property type="molecule type" value="Genomic_DNA"/>
</dbReference>
<dbReference type="EC" id="3.1.3.48" evidence="3"/>
<evidence type="ECO:0000256" key="14">
    <source>
        <dbReference type="ARBA" id="ARBA00057132"/>
    </source>
</evidence>
<dbReference type="Proteomes" id="UP000681722">
    <property type="component" value="Unassembled WGS sequence"/>
</dbReference>
<comment type="catalytic activity">
    <reaction evidence="13">
        <text>O-phospho-L-tyrosyl-[protein] + H2O = L-tyrosyl-[protein] + phosphate</text>
        <dbReference type="Rhea" id="RHEA:10684"/>
        <dbReference type="Rhea" id="RHEA-COMP:10136"/>
        <dbReference type="Rhea" id="RHEA-COMP:20101"/>
        <dbReference type="ChEBI" id="CHEBI:15377"/>
        <dbReference type="ChEBI" id="CHEBI:43474"/>
        <dbReference type="ChEBI" id="CHEBI:46858"/>
        <dbReference type="ChEBI" id="CHEBI:61978"/>
        <dbReference type="EC" id="3.1.3.48"/>
    </reaction>
</comment>
<keyword evidence="9" id="KW-0472">Membrane</keyword>
<comment type="subcellular location">
    <subcellularLocation>
        <location evidence="1">Cell membrane</location>
    </subcellularLocation>
    <subcellularLocation>
        <location evidence="2">Early endosome</location>
    </subcellularLocation>
</comment>
<dbReference type="GO" id="GO:0004725">
    <property type="term" value="F:protein tyrosine phosphatase activity"/>
    <property type="evidence" value="ECO:0007669"/>
    <property type="project" value="UniProtKB-EC"/>
</dbReference>
<keyword evidence="6" id="KW-0967">Endosome</keyword>